<keyword evidence="1" id="KW-0812">Transmembrane</keyword>
<dbReference type="AlphaFoldDB" id="A0A2P7U2W2"/>
<protein>
    <submittedName>
        <fullName evidence="2">Uncharacterized protein</fullName>
    </submittedName>
</protein>
<feature type="transmembrane region" description="Helical" evidence="1">
    <location>
        <begin position="20"/>
        <end position="37"/>
    </location>
</feature>
<dbReference type="Proteomes" id="UP000241868">
    <property type="component" value="Unassembled WGS sequence"/>
</dbReference>
<feature type="transmembrane region" description="Helical" evidence="1">
    <location>
        <begin position="44"/>
        <end position="67"/>
    </location>
</feature>
<comment type="caution">
    <text evidence="2">The sequence shown here is derived from an EMBL/GenBank/DDBJ whole genome shotgun (WGS) entry which is preliminary data.</text>
</comment>
<proteinExistence type="predicted"/>
<keyword evidence="1" id="KW-0472">Membrane</keyword>
<keyword evidence="3" id="KW-1185">Reference proteome</keyword>
<dbReference type="EMBL" id="PXYY01000004">
    <property type="protein sequence ID" value="PSJ81328.1"/>
    <property type="molecule type" value="Genomic_DNA"/>
</dbReference>
<evidence type="ECO:0000256" key="1">
    <source>
        <dbReference type="SAM" id="Phobius"/>
    </source>
</evidence>
<organism evidence="2 3">
    <name type="scientific">Neisseria iguanae</name>
    <dbReference type="NCBI Taxonomy" id="90242"/>
    <lineage>
        <taxon>Bacteria</taxon>
        <taxon>Pseudomonadati</taxon>
        <taxon>Pseudomonadota</taxon>
        <taxon>Betaproteobacteria</taxon>
        <taxon>Neisseriales</taxon>
        <taxon>Neisseriaceae</taxon>
        <taxon>Neisseria</taxon>
    </lineage>
</organism>
<gene>
    <name evidence="2" type="ORF">C7N83_01220</name>
</gene>
<name>A0A2P7U2W2_9NEIS</name>
<evidence type="ECO:0000313" key="2">
    <source>
        <dbReference type="EMBL" id="PSJ81328.1"/>
    </source>
</evidence>
<accession>A0A2P7U2W2</accession>
<dbReference type="RefSeq" id="WP_106740034.1">
    <property type="nucleotide sequence ID" value="NZ_PXYY01000004.1"/>
</dbReference>
<reference evidence="2 3" key="1">
    <citation type="submission" date="2018-03" db="EMBL/GenBank/DDBJ databases">
        <title>Neisseria weixii sp. nov., isolated from the intestinal contents of Tibetan Plateau pika (Ochotona curzoniae) in Yushu, Qinghai Province, China.</title>
        <authorList>
            <person name="Gui Z."/>
        </authorList>
    </citation>
    <scope>NUCLEOTIDE SEQUENCE [LARGE SCALE GENOMIC DNA]</scope>
    <source>
        <strain evidence="2 3">ATCC 51483</strain>
    </source>
</reference>
<evidence type="ECO:0000313" key="3">
    <source>
        <dbReference type="Proteomes" id="UP000241868"/>
    </source>
</evidence>
<sequence>MALILSLLFNDYGLPSGKAWIFFTIIICIIAVFSMVFDESADGLRSYLISGCGFALYLALFFSLVAINQYEHIPISGTDIQKTNLKRCTAGRIITLENIEDIMTDCQNRDRELKFRAKIESLDK</sequence>
<keyword evidence="1" id="KW-1133">Transmembrane helix</keyword>